<dbReference type="InterPro" id="IPR028207">
    <property type="entry name" value="DNA_pol_B_palm_palm"/>
</dbReference>
<gene>
    <name evidence="7" type="ORF">ALAG00032_LOCUS1956</name>
</gene>
<dbReference type="Gene3D" id="3.30.210.10">
    <property type="entry name" value="DNA polymerase, thumb domain"/>
    <property type="match status" value="1"/>
</dbReference>
<organism evidence="7">
    <name type="scientific">Aureoumbra lagunensis</name>
    <dbReference type="NCBI Taxonomy" id="44058"/>
    <lineage>
        <taxon>Eukaryota</taxon>
        <taxon>Sar</taxon>
        <taxon>Stramenopiles</taxon>
        <taxon>Ochrophyta</taxon>
        <taxon>Pelagophyceae</taxon>
        <taxon>Pelagomonadales</taxon>
        <taxon>Aureoumbra</taxon>
    </lineage>
</organism>
<evidence type="ECO:0000256" key="3">
    <source>
        <dbReference type="ARBA" id="ARBA00022695"/>
    </source>
</evidence>
<keyword evidence="2 5" id="KW-0808">Transferase</keyword>
<dbReference type="GO" id="GO:0006303">
    <property type="term" value="P:double-strand break repair via nonhomologous end joining"/>
    <property type="evidence" value="ECO:0007669"/>
    <property type="project" value="TreeGrafter"/>
</dbReference>
<sequence length="488" mass="55656">MKHTEDGPVQMQSRMIDLESGSSFHSVYEQSFTHASLESQIHLSSENGTKVIGIVDTKNACELAKRKRTFSKRNEFACQWPVGNRELNYRNQDIINALERKIEVLNDRVGEIRGTKKQPQEYWRAQKTKMLIQKIKSSGDENMNKWSQVEFREKGFTQNNINVIQEILKNGDCELVRYTHICPSQKIKRQLTKVWGIGPARADDLVKQGITSIDNLKEKLKVDPEIVSDRVKRALLHYDDLQTRIPRDEAALIATTVCQAAHVAARRCSPGSKVTAFAAGSFRRGKIDCGDVDILVTCHAWEKIHVQSYNNRAHFLDTILESLGEVNQGGFLAADLVERPCTKRKINFSDGPATYMGICQLPNKKARRLDIKVYHPSQLAFAMLYFSGNDYFNRSMRSFANKCGWSLSDKGIRKRLDDGTDSIGPYITECRSERAIFEQLGLEYREPYERDPTASFVDIEAAHARLVYEAQERRKASELPILPDIYTL</sequence>
<keyword evidence="5" id="KW-0539">Nucleus</keyword>
<dbReference type="PRINTS" id="PR00870">
    <property type="entry name" value="DNAPOLXBETA"/>
</dbReference>
<dbReference type="SUPFAM" id="SSF81301">
    <property type="entry name" value="Nucleotidyltransferase"/>
    <property type="match status" value="1"/>
</dbReference>
<evidence type="ECO:0000313" key="7">
    <source>
        <dbReference type="EMBL" id="CAE0361223.1"/>
    </source>
</evidence>
<dbReference type="InterPro" id="IPR043519">
    <property type="entry name" value="NT_sf"/>
</dbReference>
<name>A0A7S3JS86_9STRA</name>
<evidence type="ECO:0000256" key="1">
    <source>
        <dbReference type="ARBA" id="ARBA00022634"/>
    </source>
</evidence>
<evidence type="ECO:0000256" key="5">
    <source>
        <dbReference type="RuleBase" id="RU366014"/>
    </source>
</evidence>
<dbReference type="InterPro" id="IPR037160">
    <property type="entry name" value="DNA_Pol_thumb_sf"/>
</dbReference>
<dbReference type="SMART" id="SM00483">
    <property type="entry name" value="POLXc"/>
    <property type="match status" value="1"/>
</dbReference>
<accession>A0A7S3JS86</accession>
<dbReference type="AlphaFoldDB" id="A0A7S3JS86"/>
<keyword evidence="5" id="KW-0234">DNA repair</keyword>
<dbReference type="SUPFAM" id="SSF81585">
    <property type="entry name" value="PsbU/PolX domain-like"/>
    <property type="match status" value="1"/>
</dbReference>
<dbReference type="GO" id="GO:0005634">
    <property type="term" value="C:nucleus"/>
    <property type="evidence" value="ECO:0007669"/>
    <property type="project" value="UniProtKB-SubCell"/>
</dbReference>
<dbReference type="InterPro" id="IPR029398">
    <property type="entry name" value="PolB_thumb"/>
</dbReference>
<dbReference type="InterPro" id="IPR002008">
    <property type="entry name" value="DNA_pol_X_beta-like"/>
</dbReference>
<keyword evidence="5" id="KW-0227">DNA damage</keyword>
<dbReference type="GO" id="GO:0046872">
    <property type="term" value="F:metal ion binding"/>
    <property type="evidence" value="ECO:0007669"/>
    <property type="project" value="UniProtKB-UniRule"/>
</dbReference>
<reference evidence="7" key="1">
    <citation type="submission" date="2021-01" db="EMBL/GenBank/DDBJ databases">
        <authorList>
            <person name="Corre E."/>
            <person name="Pelletier E."/>
            <person name="Niang G."/>
            <person name="Scheremetjew M."/>
            <person name="Finn R."/>
            <person name="Kale V."/>
            <person name="Holt S."/>
            <person name="Cochrane G."/>
            <person name="Meng A."/>
            <person name="Brown T."/>
            <person name="Cohen L."/>
        </authorList>
    </citation>
    <scope>NUCLEOTIDE SEQUENCE</scope>
    <source>
        <strain evidence="7">CCMP1510</strain>
    </source>
</reference>
<dbReference type="InterPro" id="IPR002054">
    <property type="entry name" value="DNA-dir_DNA_pol_X"/>
</dbReference>
<evidence type="ECO:0000256" key="2">
    <source>
        <dbReference type="ARBA" id="ARBA00022679"/>
    </source>
</evidence>
<proteinExistence type="inferred from homology"/>
<dbReference type="InterPro" id="IPR022312">
    <property type="entry name" value="DNA_pol_X"/>
</dbReference>
<dbReference type="Gene3D" id="1.10.150.20">
    <property type="entry name" value="5' to 3' exonuclease, C-terminal subdomain"/>
    <property type="match status" value="1"/>
</dbReference>
<feature type="domain" description="DNA-directed DNA polymerase X" evidence="6">
    <location>
        <begin position="88"/>
        <end position="451"/>
    </location>
</feature>
<protein>
    <recommendedName>
        <fullName evidence="5">DNA polymerase</fullName>
        <ecNumber evidence="5">2.7.7.7</ecNumber>
    </recommendedName>
</protein>
<dbReference type="Pfam" id="PF10391">
    <property type="entry name" value="DNA_pol_lambd_f"/>
    <property type="match status" value="1"/>
</dbReference>
<dbReference type="PANTHER" id="PTHR11276:SF28">
    <property type="entry name" value="DNA POLYMERASE LAMBDA"/>
    <property type="match status" value="1"/>
</dbReference>
<dbReference type="InterPro" id="IPR018944">
    <property type="entry name" value="DNA_pol_lambd_fingers_domain"/>
</dbReference>
<comment type="function">
    <text evidence="5">DNA polymerase that functions in several pathways of DNA repair. Involved in base excision repair (BER) responsible for repair of lesions that give rise to abasic (AP) sites in DNA. Also contributes to DNA double-strand break repair by non-homologous end joining and homologous recombination. Has both template-dependent and template-independent (terminal transferase) DNA polymerase activities. Has also a 5'-deoxyribose-5-phosphate lyase (dRP lyase) activity.</text>
</comment>
<keyword evidence="1" id="KW-0237">DNA synthesis</keyword>
<dbReference type="PANTHER" id="PTHR11276">
    <property type="entry name" value="DNA POLYMERASE TYPE-X FAMILY MEMBER"/>
    <property type="match status" value="1"/>
</dbReference>
<comment type="catalytic activity">
    <reaction evidence="5">
        <text>DNA(n) + a 2'-deoxyribonucleoside 5'-triphosphate = DNA(n+1) + diphosphate</text>
        <dbReference type="Rhea" id="RHEA:22508"/>
        <dbReference type="Rhea" id="RHEA-COMP:17339"/>
        <dbReference type="Rhea" id="RHEA-COMP:17340"/>
        <dbReference type="ChEBI" id="CHEBI:33019"/>
        <dbReference type="ChEBI" id="CHEBI:61560"/>
        <dbReference type="ChEBI" id="CHEBI:173112"/>
        <dbReference type="EC" id="2.7.7.7"/>
    </reaction>
</comment>
<comment type="subcellular location">
    <subcellularLocation>
        <location evidence="5">Nucleus</location>
    </subcellularLocation>
</comment>
<dbReference type="EC" id="2.7.7.7" evidence="5"/>
<keyword evidence="5" id="KW-0239">DNA-directed DNA polymerase</keyword>
<evidence type="ECO:0000259" key="6">
    <source>
        <dbReference type="SMART" id="SM00483"/>
    </source>
</evidence>
<dbReference type="PRINTS" id="PR00869">
    <property type="entry name" value="DNAPOLX"/>
</dbReference>
<comment type="similarity">
    <text evidence="5">Belongs to the DNA polymerase type-X family.</text>
</comment>
<dbReference type="Pfam" id="PF14792">
    <property type="entry name" value="DNA_pol_B_palm"/>
    <property type="match status" value="1"/>
</dbReference>
<dbReference type="EMBL" id="HBIJ01002841">
    <property type="protein sequence ID" value="CAE0361223.1"/>
    <property type="molecule type" value="Transcribed_RNA"/>
</dbReference>
<dbReference type="Pfam" id="PF14791">
    <property type="entry name" value="DNA_pol_B_thumb"/>
    <property type="match status" value="1"/>
</dbReference>
<dbReference type="Gene3D" id="3.30.460.10">
    <property type="entry name" value="Beta Polymerase, domain 2"/>
    <property type="match status" value="1"/>
</dbReference>
<evidence type="ECO:0000256" key="4">
    <source>
        <dbReference type="ARBA" id="ARBA00022705"/>
    </source>
</evidence>
<dbReference type="GO" id="GO:0003677">
    <property type="term" value="F:DNA binding"/>
    <property type="evidence" value="ECO:0007669"/>
    <property type="project" value="UniProtKB-UniRule"/>
</dbReference>
<dbReference type="GO" id="GO:0003887">
    <property type="term" value="F:DNA-directed DNA polymerase activity"/>
    <property type="evidence" value="ECO:0007669"/>
    <property type="project" value="UniProtKB-UniRule"/>
</dbReference>
<keyword evidence="4" id="KW-0235">DNA replication</keyword>
<keyword evidence="3 5" id="KW-0548">Nucleotidyltransferase</keyword>